<name>A0A0C1UM18_9CYAN</name>
<organism evidence="3">
    <name type="scientific">Lyngbya confervoides BDU141951</name>
    <dbReference type="NCBI Taxonomy" id="1574623"/>
    <lineage>
        <taxon>Bacteria</taxon>
        <taxon>Bacillati</taxon>
        <taxon>Cyanobacteriota</taxon>
        <taxon>Cyanophyceae</taxon>
        <taxon>Oscillatoriophycideae</taxon>
        <taxon>Oscillatoriales</taxon>
        <taxon>Microcoleaceae</taxon>
        <taxon>Lyngbya</taxon>
    </lineage>
</organism>
<comment type="caution">
    <text evidence="3">The sequence shown here is derived from an EMBL/GenBank/DDBJ whole genome shotgun (WGS) entry which is preliminary data.</text>
</comment>
<keyword evidence="2" id="KW-0472">Membrane</keyword>
<dbReference type="Pfam" id="PF12770">
    <property type="entry name" value="CHAT"/>
    <property type="match status" value="1"/>
</dbReference>
<feature type="region of interest" description="Disordered" evidence="1">
    <location>
        <begin position="512"/>
        <end position="560"/>
    </location>
</feature>
<dbReference type="InterPro" id="IPR024983">
    <property type="entry name" value="CHAT_dom"/>
</dbReference>
<keyword evidence="2" id="KW-0812">Transmembrane</keyword>
<accession>A0A0C1UM18</accession>
<gene>
    <name evidence="3" type="ORF">QQ91_003695</name>
</gene>
<dbReference type="EMBL" id="JTHE02000003">
    <property type="protein sequence ID" value="NEV66216.1"/>
    <property type="molecule type" value="Genomic_DNA"/>
</dbReference>
<evidence type="ECO:0000256" key="1">
    <source>
        <dbReference type="SAM" id="MobiDB-lite"/>
    </source>
</evidence>
<dbReference type="AlphaFoldDB" id="A0A0C1UM18"/>
<reference evidence="3" key="2">
    <citation type="journal article" date="2015" name="Genome Announc.">
        <title>Draft Genome Sequence of Filamentous Marine Cyanobacterium Lyngbya confervoides Strain BDU141951.</title>
        <authorList>
            <person name="Chandrababunaidu M.M."/>
            <person name="Sen D."/>
            <person name="Tripathy S."/>
        </authorList>
    </citation>
    <scope>NUCLEOTIDE SEQUENCE</scope>
    <source>
        <strain evidence="3">BDU141951</strain>
    </source>
</reference>
<reference evidence="3" key="1">
    <citation type="submission" date="2014-11" db="EMBL/GenBank/DDBJ databases">
        <authorList>
            <person name="Malar M.C."/>
            <person name="Sen D."/>
            <person name="Tripathy S."/>
        </authorList>
    </citation>
    <scope>NUCLEOTIDE SEQUENCE</scope>
    <source>
        <strain evidence="3">BDU141951</strain>
    </source>
</reference>
<feature type="compositionally biased region" description="Low complexity" evidence="1">
    <location>
        <begin position="529"/>
        <end position="554"/>
    </location>
</feature>
<dbReference type="Gene3D" id="1.25.40.10">
    <property type="entry name" value="Tetratricopeptide repeat domain"/>
    <property type="match status" value="1"/>
</dbReference>
<sequence>MTQEFHLSITALGSDRYLIRTEDTAAGVPVAESQVEWPVEDWLQMAQPAMDDPVLGLLQGQVDLSGPSGLQALGQELYQALFQDDAIRESWLRAQGIAQNRNEILRLRLGLKDSRLQRLPWELLRQGQQPITTQGNQTFARYAANLLVTQTAEMQALSGVDDTIRVLMVLASPHDQDHLQLLQEVRQIQDLLARPTVQATAIQIDILEQPDRSQLAQKLEQEHYQVLHYAGHSDFGHSGGDLSLVNRQTGLTERLSGDDLAGLLVNNQVALTIFNSCRSGHTAGDDAEMDWRQQNLVQALVTRGVPSVIAMAERIPDGVAIAFTQLFYQNLRRGFPIDVSLSRTRQGLLASFGSDQHYWALPILYMHPEFDGYLTRRDRAADAQLNPDVLSAPETAPSPLDLEAAPNANSANVTGPAAAVASASVTVLPPESGTDTAVPLPDLPADAGVAATLLSQLETSNSPAAEEDELLASYVQQLSQNSANTKESPITADAEEVLIDDQNHRAGMAIYDTLPDVSPPDGTTERSPAEPTISSSSPPPSTASRSSAPSSTHTRPNRPPEKPILVWFALGLVGIVGVLGLSLVALRWGGNDTANLAQGDSPSSVVTEDDVAVTPAAPQPANDDPDTLIRRAEEAIRGDRYADAREDFNLALDQALMGNATHSDVSDPIWTWVKDATQSDLLFIKGRLAWQEAKLIANEQGEFDSRFNQRTYIAQAREAWDRTDDTLIEGRIARGFAAYAQGDWNAAIANWEAALTLHDAQRERQPNPAGNVPADPVVLHAYAGLIMVNTRLANMNLAALEEDAALSAASETDQGILNAEAELNRAIAREYFLRLQEIDELSWMDPQKLGIVTDAPEDQFNWIWSLDLLEDWRTAYRFWEQETSSSVLPDPE</sequence>
<proteinExistence type="predicted"/>
<reference evidence="3" key="3">
    <citation type="submission" date="2020-02" db="EMBL/GenBank/DDBJ databases">
        <authorList>
            <person name="Sarangi A.N."/>
            <person name="Ghosh S."/>
            <person name="Mukherjee M."/>
            <person name="Tripathy S."/>
        </authorList>
    </citation>
    <scope>NUCLEOTIDE SEQUENCE</scope>
    <source>
        <strain evidence="3">BDU141951</strain>
    </source>
</reference>
<feature type="transmembrane region" description="Helical" evidence="2">
    <location>
        <begin position="564"/>
        <end position="586"/>
    </location>
</feature>
<evidence type="ECO:0000256" key="2">
    <source>
        <dbReference type="SAM" id="Phobius"/>
    </source>
</evidence>
<keyword evidence="2" id="KW-1133">Transmembrane helix</keyword>
<protein>
    <submittedName>
        <fullName evidence="3">CHAT domain-containing protein</fullName>
    </submittedName>
</protein>
<dbReference type="SUPFAM" id="SSF48452">
    <property type="entry name" value="TPR-like"/>
    <property type="match status" value="1"/>
</dbReference>
<dbReference type="InterPro" id="IPR011990">
    <property type="entry name" value="TPR-like_helical_dom_sf"/>
</dbReference>
<evidence type="ECO:0000313" key="3">
    <source>
        <dbReference type="EMBL" id="NEV66216.1"/>
    </source>
</evidence>